<dbReference type="Proteomes" id="UP000248806">
    <property type="component" value="Unassembled WGS sequence"/>
</dbReference>
<reference evidence="1 2" key="1">
    <citation type="submission" date="2018-06" db="EMBL/GenBank/DDBJ databases">
        <title>Genomic Encyclopedia of Archaeal and Bacterial Type Strains, Phase II (KMG-II): from individual species to whole genera.</title>
        <authorList>
            <person name="Goeker M."/>
        </authorList>
    </citation>
    <scope>NUCLEOTIDE SEQUENCE [LARGE SCALE GENOMIC DNA]</scope>
    <source>
        <strain evidence="1 2">ATCC BAA-1881</strain>
    </source>
</reference>
<evidence type="ECO:0000313" key="2">
    <source>
        <dbReference type="Proteomes" id="UP000248806"/>
    </source>
</evidence>
<dbReference type="PANTHER" id="PTHR38436">
    <property type="entry name" value="POLYKETIDE CYCLASE SNOAL-LIKE DOMAIN"/>
    <property type="match status" value="1"/>
</dbReference>
<gene>
    <name evidence="1" type="ORF">EI42_00712</name>
</gene>
<dbReference type="Pfam" id="PF07366">
    <property type="entry name" value="SnoaL"/>
    <property type="match status" value="1"/>
</dbReference>
<dbReference type="OrthoDB" id="158434at2"/>
<name>A0A326UE19_THEHA</name>
<dbReference type="GO" id="GO:0030638">
    <property type="term" value="P:polyketide metabolic process"/>
    <property type="evidence" value="ECO:0007669"/>
    <property type="project" value="InterPro"/>
</dbReference>
<accession>A0A326UE19</accession>
<dbReference type="EMBL" id="QKUF01000001">
    <property type="protein sequence ID" value="PZW36536.1"/>
    <property type="molecule type" value="Genomic_DNA"/>
</dbReference>
<dbReference type="PANTHER" id="PTHR38436:SF1">
    <property type="entry name" value="ESTER CYCLASE"/>
    <property type="match status" value="1"/>
</dbReference>
<dbReference type="InterPro" id="IPR009959">
    <property type="entry name" value="Cyclase_SnoaL-like"/>
</dbReference>
<dbReference type="AlphaFoldDB" id="A0A326UE19"/>
<proteinExistence type="predicted"/>
<dbReference type="RefSeq" id="WP_111318862.1">
    <property type="nucleotide sequence ID" value="NZ_BIFX01000001.1"/>
</dbReference>
<protein>
    <submittedName>
        <fullName evidence="1">Putative ester cyclase</fullName>
    </submittedName>
</protein>
<keyword evidence="2" id="KW-1185">Reference proteome</keyword>
<organism evidence="1 2">
    <name type="scientific">Thermosporothrix hazakensis</name>
    <dbReference type="NCBI Taxonomy" id="644383"/>
    <lineage>
        <taxon>Bacteria</taxon>
        <taxon>Bacillati</taxon>
        <taxon>Chloroflexota</taxon>
        <taxon>Ktedonobacteria</taxon>
        <taxon>Ktedonobacterales</taxon>
        <taxon>Thermosporotrichaceae</taxon>
        <taxon>Thermosporothrix</taxon>
    </lineage>
</organism>
<comment type="caution">
    <text evidence="1">The sequence shown here is derived from an EMBL/GenBank/DDBJ whole genome shotgun (WGS) entry which is preliminary data.</text>
</comment>
<dbReference type="SUPFAM" id="SSF54427">
    <property type="entry name" value="NTF2-like"/>
    <property type="match status" value="1"/>
</dbReference>
<sequence length="137" mass="15314">MSIEANKALVWQYLKLYNGADLAIVDTVISPDFIDHMHPEQERGPAGVKHALGLFRAAFSDIRYQVEHMIGEGDMVAFRFRLEALHRGSFAGLAPTGRRVTLTGMDFVRIENGQIVELWSCQDTLDWVAQLGGKLVV</sequence>
<dbReference type="InterPro" id="IPR032710">
    <property type="entry name" value="NTF2-like_dom_sf"/>
</dbReference>
<dbReference type="Gene3D" id="3.10.450.50">
    <property type="match status" value="1"/>
</dbReference>
<evidence type="ECO:0000313" key="1">
    <source>
        <dbReference type="EMBL" id="PZW36536.1"/>
    </source>
</evidence>